<reference evidence="1 2" key="1">
    <citation type="submission" date="2023-06" db="EMBL/GenBank/DDBJ databases">
        <title>Actinomycetospora Odt1-22.</title>
        <authorList>
            <person name="Supong K."/>
        </authorList>
    </citation>
    <scope>NUCLEOTIDE SEQUENCE [LARGE SCALE GENOMIC DNA]</scope>
    <source>
        <strain evidence="1 2">Odt1-22</strain>
    </source>
</reference>
<name>A0ABT7M1V1_9PSEU</name>
<evidence type="ECO:0000313" key="2">
    <source>
        <dbReference type="Proteomes" id="UP001231924"/>
    </source>
</evidence>
<protein>
    <submittedName>
        <fullName evidence="1">Nitroreductase/quinone reductase family protein</fullName>
    </submittedName>
</protein>
<dbReference type="InterPro" id="IPR004378">
    <property type="entry name" value="F420H2_quin_Rdtase"/>
</dbReference>
<gene>
    <name evidence="1" type="ORF">QRT03_01545</name>
</gene>
<evidence type="ECO:0000313" key="1">
    <source>
        <dbReference type="EMBL" id="MDL5154626.1"/>
    </source>
</evidence>
<dbReference type="Proteomes" id="UP001231924">
    <property type="component" value="Unassembled WGS sequence"/>
</dbReference>
<organism evidence="1 2">
    <name type="scientific">Actinomycetospora termitidis</name>
    <dbReference type="NCBI Taxonomy" id="3053470"/>
    <lineage>
        <taxon>Bacteria</taxon>
        <taxon>Bacillati</taxon>
        <taxon>Actinomycetota</taxon>
        <taxon>Actinomycetes</taxon>
        <taxon>Pseudonocardiales</taxon>
        <taxon>Pseudonocardiaceae</taxon>
        <taxon>Actinomycetospora</taxon>
    </lineage>
</organism>
<keyword evidence="2" id="KW-1185">Reference proteome</keyword>
<dbReference type="Pfam" id="PF04075">
    <property type="entry name" value="F420H2_quin_red"/>
    <property type="match status" value="1"/>
</dbReference>
<proteinExistence type="predicted"/>
<dbReference type="EMBL" id="JASVWF010000001">
    <property type="protein sequence ID" value="MDL5154626.1"/>
    <property type="molecule type" value="Genomic_DNA"/>
</dbReference>
<accession>A0ABT7M1V1</accession>
<dbReference type="Gene3D" id="2.30.110.10">
    <property type="entry name" value="Electron Transport, Fmn-binding Protein, Chain A"/>
    <property type="match status" value="1"/>
</dbReference>
<sequence length="110" mass="11829">MTFLQTAASLLNRVMLPLVRSGVGAGSLAVLTYTGRRSGQVYSLPVAYRRDGDHVWIGIGAPGQKTWWRNFLGDGGPISVRLGGEDRSGHARAVRDGDTDVHVEVELDPA</sequence>
<dbReference type="InterPro" id="IPR012349">
    <property type="entry name" value="Split_barrel_FMN-bd"/>
</dbReference>
<dbReference type="RefSeq" id="WP_286050661.1">
    <property type="nucleotide sequence ID" value="NZ_JASVWF010000001.1"/>
</dbReference>
<comment type="caution">
    <text evidence="1">The sequence shown here is derived from an EMBL/GenBank/DDBJ whole genome shotgun (WGS) entry which is preliminary data.</text>
</comment>